<dbReference type="PROSITE" id="PS51352">
    <property type="entry name" value="THIOREDOXIN_2"/>
    <property type="match status" value="1"/>
</dbReference>
<organism evidence="1 2">
    <name type="scientific">Paenibacillus baekrokdamisoli</name>
    <dbReference type="NCBI Taxonomy" id="1712516"/>
    <lineage>
        <taxon>Bacteria</taxon>
        <taxon>Bacillati</taxon>
        <taxon>Bacillota</taxon>
        <taxon>Bacilli</taxon>
        <taxon>Bacillales</taxon>
        <taxon>Paenibacillaceae</taxon>
        <taxon>Paenibacillus</taxon>
    </lineage>
</organism>
<dbReference type="Gene3D" id="3.40.30.10">
    <property type="entry name" value="Glutaredoxin"/>
    <property type="match status" value="1"/>
</dbReference>
<sequence length="186" mass="20807">MKRSLVLLVVVLLLAGAAVYQNRGKQEVALAASSDMKPKPGFTAPTLQLPNLSDQSMAIGGKRDKLLLINFWASWCGPCELEAPDMQDLSVKYGGLLELYGVNATSYDKERQAREFVDQQKLTFPILMDRDGKATDLYKVTSFPTSLLVDSEGIVRERITGVITKSKWEGLIEKWIDLNEREKVKK</sequence>
<dbReference type="InterPro" id="IPR017937">
    <property type="entry name" value="Thioredoxin_CS"/>
</dbReference>
<dbReference type="AlphaFoldDB" id="A0A3G9IK03"/>
<dbReference type="RefSeq" id="WP_125653683.1">
    <property type="nucleotide sequence ID" value="NZ_AP019308.1"/>
</dbReference>
<dbReference type="GO" id="GO:0016491">
    <property type="term" value="F:oxidoreductase activity"/>
    <property type="evidence" value="ECO:0007669"/>
    <property type="project" value="InterPro"/>
</dbReference>
<dbReference type="OrthoDB" id="25753at2"/>
<dbReference type="CDD" id="cd02966">
    <property type="entry name" value="TlpA_like_family"/>
    <property type="match status" value="1"/>
</dbReference>
<evidence type="ECO:0000313" key="2">
    <source>
        <dbReference type="Proteomes" id="UP000275368"/>
    </source>
</evidence>
<accession>A0A3G9IK03</accession>
<keyword evidence="2" id="KW-1185">Reference proteome</keyword>
<dbReference type="PANTHER" id="PTHR42852">
    <property type="entry name" value="THIOL:DISULFIDE INTERCHANGE PROTEIN DSBE"/>
    <property type="match status" value="1"/>
</dbReference>
<dbReference type="KEGG" id="pbk:Back11_06720"/>
<dbReference type="SUPFAM" id="SSF52833">
    <property type="entry name" value="Thioredoxin-like"/>
    <property type="match status" value="1"/>
</dbReference>
<dbReference type="GO" id="GO:0016209">
    <property type="term" value="F:antioxidant activity"/>
    <property type="evidence" value="ECO:0007669"/>
    <property type="project" value="InterPro"/>
</dbReference>
<proteinExistence type="predicted"/>
<dbReference type="InterPro" id="IPR036249">
    <property type="entry name" value="Thioredoxin-like_sf"/>
</dbReference>
<protein>
    <submittedName>
        <fullName evidence="1">Thioredoxin</fullName>
    </submittedName>
</protein>
<dbReference type="InterPro" id="IPR050553">
    <property type="entry name" value="Thioredoxin_ResA/DsbE_sf"/>
</dbReference>
<dbReference type="InterPro" id="IPR000866">
    <property type="entry name" value="AhpC/TSA"/>
</dbReference>
<dbReference type="EMBL" id="AP019308">
    <property type="protein sequence ID" value="BBH19327.1"/>
    <property type="molecule type" value="Genomic_DNA"/>
</dbReference>
<dbReference type="PANTHER" id="PTHR42852:SF1">
    <property type="entry name" value="THIOREDOXIN-LIKE PROTEIN YNEN"/>
    <property type="match status" value="1"/>
</dbReference>
<dbReference type="PROSITE" id="PS00194">
    <property type="entry name" value="THIOREDOXIN_1"/>
    <property type="match status" value="1"/>
</dbReference>
<dbReference type="Proteomes" id="UP000275368">
    <property type="component" value="Chromosome"/>
</dbReference>
<gene>
    <name evidence="1" type="ORF">Back11_06720</name>
</gene>
<name>A0A3G9IK03_9BACL</name>
<dbReference type="Pfam" id="PF00578">
    <property type="entry name" value="AhpC-TSA"/>
    <property type="match status" value="1"/>
</dbReference>
<evidence type="ECO:0000313" key="1">
    <source>
        <dbReference type="EMBL" id="BBH19327.1"/>
    </source>
</evidence>
<reference evidence="1 2" key="1">
    <citation type="submission" date="2018-11" db="EMBL/GenBank/DDBJ databases">
        <title>Complete genome sequence of Paenibacillus baekrokdamisoli strain KCTC 33723.</title>
        <authorList>
            <person name="Kang S.W."/>
            <person name="Lee K.C."/>
            <person name="Kim K.K."/>
            <person name="Kim J.S."/>
            <person name="Kim D.S."/>
            <person name="Ko S.H."/>
            <person name="Yang S.H."/>
            <person name="Lee J.S."/>
        </authorList>
    </citation>
    <scope>NUCLEOTIDE SEQUENCE [LARGE SCALE GENOMIC DNA]</scope>
    <source>
        <strain evidence="1 2">KCTC 33723</strain>
    </source>
</reference>
<dbReference type="InterPro" id="IPR013766">
    <property type="entry name" value="Thioredoxin_domain"/>
</dbReference>